<dbReference type="InterPro" id="IPR011042">
    <property type="entry name" value="6-blade_b-propeller_TolB-like"/>
</dbReference>
<dbReference type="Proteomes" id="UP000659388">
    <property type="component" value="Unassembled WGS sequence"/>
</dbReference>
<feature type="coiled-coil region" evidence="1">
    <location>
        <begin position="587"/>
        <end position="625"/>
    </location>
</feature>
<keyword evidence="3" id="KW-1185">Reference proteome</keyword>
<sequence length="1100" mass="126570">MIVFKKFILILGFLLYVTGGVLAQDAAEKFGRNRLQYEQFEWKFLSSDNFDIYFYEGNDKIANDVTEYLEDEFEKITDLIGYPPYSKTKIFLYNSVSDLQQSNVGIDDKSISPSGQTDFIKSSIEVANPGNIEQLKEELLYKVSSLMVNEMMFGGSLKDMFQSSVLLNLPEWFIDGAALYVAKGWSIEMDDYARELMKTKKPQKLNRLTGKEAALAGQSVWNYIAQKYGKSNISNILNYTRIIRNEERSIGITLGRSFDRVLQEWQEFYTDIDKQVAQNYEDAKSERVIIDRKNKKGIVYSYVKLSPDGTKVAYTANDNGKYEVRISNVDGKRNRKVLDGGYKVIDQEVNYEMPLIDWVDDNTLGIVRAKKGQYYFVLYDLASKSKLQRPLRKFDNIKSIDFSDNGRLWVASATIDGVNDLYLMTTKRDRIKRLMHDIYDDMNPYFLPGTNTIAFSSNRLSDTLNVETKDFAKVTDNYNIFYYNLDTTDNVVKRVTNTISSDVNPLALSSDKIFYLSDQKGIVNIFSYSLSTGIYTQVTNFSKSIKEFDINFEHNALIFTMLEGDNDYIYYYPDFDYNQQTFTPLTVRQQLEQVKAFKNRKNKERKEVLTVKEIVEKRLAEAKEEMETPADTISTPPADSITIEPIVQDEAIIDTDNYSFDSATVDVPEDDTDVVNTSNYTFDNDVVKEDQNDSFLAQYRKLRSEKKISGPFPYDNRFSADNVVTSLIIHPLMGFGVRLETGMTDMLENHKFNGGVMTNFDLRSGEVFAQYQYLKHFVDYKVRYDRSVYFFDDVFHKFVKNSFQVGASIPFSTRARLSLEPFYSQVKSLDLNNFNTSLSPNTILDPITDNYGGANVEFVYDNSTINGMNLIEGSRAKIQLKHYEGLDKKELSFTNLTADVRHYQKIYKEIVLATRVFYGRSFGNSPKQFLLGGMDNWILFDENTSGDNNPLDFTSERYNTDIIFAQYATNLRGFDYATLVGENTLVFNGELRLPLIRALSNKPISSNFFRNLQFIGFFDIGSAWTGRSPFHEDNNVSTETITQGNFTISLKNYRNPWLYSYGAGLRTMLLGYYVKVDLAWPVEDYVVDSPKIMFTLGYDF</sequence>
<evidence type="ECO:0000313" key="3">
    <source>
        <dbReference type="Proteomes" id="UP000659388"/>
    </source>
</evidence>
<dbReference type="SUPFAM" id="SSF82171">
    <property type="entry name" value="DPP6 N-terminal domain-like"/>
    <property type="match status" value="1"/>
</dbReference>
<proteinExistence type="predicted"/>
<protein>
    <submittedName>
        <fullName evidence="2">Translocation protein TolB</fullName>
    </submittedName>
</protein>
<dbReference type="EMBL" id="JAESIY010000006">
    <property type="protein sequence ID" value="MBL3657090.1"/>
    <property type="molecule type" value="Genomic_DNA"/>
</dbReference>
<reference evidence="2" key="1">
    <citation type="submission" date="2021-01" db="EMBL/GenBank/DDBJ databases">
        <title>Fulvivirga kasyanovii gen. nov., sp nov., a novel member of the phylum Bacteroidetes isolated from seawater in a mussel farm.</title>
        <authorList>
            <person name="Zhao L.-H."/>
            <person name="Wang Z.-J."/>
        </authorList>
    </citation>
    <scope>NUCLEOTIDE SEQUENCE</scope>
    <source>
        <strain evidence="2">2943</strain>
    </source>
</reference>
<gene>
    <name evidence="2" type="ORF">JL102_13165</name>
</gene>
<dbReference type="AlphaFoldDB" id="A0A937FA45"/>
<evidence type="ECO:0000313" key="2">
    <source>
        <dbReference type="EMBL" id="MBL3657090.1"/>
    </source>
</evidence>
<evidence type="ECO:0000256" key="1">
    <source>
        <dbReference type="SAM" id="Coils"/>
    </source>
</evidence>
<name>A0A937FA45_9BACT</name>
<dbReference type="RefSeq" id="WP_202244881.1">
    <property type="nucleotide sequence ID" value="NZ_JAESIY010000006.1"/>
</dbReference>
<dbReference type="Gene3D" id="2.40.160.50">
    <property type="entry name" value="membrane protein fhac: a member of the omp85/tpsb transporter family"/>
    <property type="match status" value="1"/>
</dbReference>
<comment type="caution">
    <text evidence="2">The sequence shown here is derived from an EMBL/GenBank/DDBJ whole genome shotgun (WGS) entry which is preliminary data.</text>
</comment>
<accession>A0A937FA45</accession>
<dbReference type="PANTHER" id="PTHR36842">
    <property type="entry name" value="PROTEIN TOLB HOMOLOG"/>
    <property type="match status" value="1"/>
</dbReference>
<dbReference type="PANTHER" id="PTHR36842:SF1">
    <property type="entry name" value="PROTEIN TOLB"/>
    <property type="match status" value="1"/>
</dbReference>
<keyword evidence="1" id="KW-0175">Coiled coil</keyword>
<dbReference type="Gene3D" id="2.120.10.30">
    <property type="entry name" value="TolB, C-terminal domain"/>
    <property type="match status" value="2"/>
</dbReference>
<organism evidence="2 3">
    <name type="scientific">Fulvivirga sediminis</name>
    <dbReference type="NCBI Taxonomy" id="2803949"/>
    <lineage>
        <taxon>Bacteria</taxon>
        <taxon>Pseudomonadati</taxon>
        <taxon>Bacteroidota</taxon>
        <taxon>Cytophagia</taxon>
        <taxon>Cytophagales</taxon>
        <taxon>Fulvivirgaceae</taxon>
        <taxon>Fulvivirga</taxon>
    </lineage>
</organism>